<evidence type="ECO:0000313" key="2">
    <source>
        <dbReference type="EMBL" id="CCO08682.1"/>
    </source>
</evidence>
<feature type="compositionally biased region" description="Polar residues" evidence="1">
    <location>
        <begin position="66"/>
        <end position="78"/>
    </location>
</feature>
<organism evidence="2 3">
    <name type="scientific">Desulforamulus hydrothermalis Lam5 = DSM 18033</name>
    <dbReference type="NCBI Taxonomy" id="1121428"/>
    <lineage>
        <taxon>Bacteria</taxon>
        <taxon>Bacillati</taxon>
        <taxon>Bacillota</taxon>
        <taxon>Clostridia</taxon>
        <taxon>Eubacteriales</taxon>
        <taxon>Peptococcaceae</taxon>
        <taxon>Desulforamulus</taxon>
    </lineage>
</organism>
<name>K8DZU7_9FIRM</name>
<evidence type="ECO:0000313" key="3">
    <source>
        <dbReference type="Proteomes" id="UP000009315"/>
    </source>
</evidence>
<dbReference type="OrthoDB" id="1787094at2"/>
<dbReference type="EMBL" id="CAOS01000011">
    <property type="protein sequence ID" value="CCO08682.1"/>
    <property type="molecule type" value="Genomic_DNA"/>
</dbReference>
<feature type="region of interest" description="Disordered" evidence="1">
    <location>
        <begin position="54"/>
        <end position="98"/>
    </location>
</feature>
<accession>K8DZU7</accession>
<gene>
    <name evidence="2" type="ORF">DESHY_40232</name>
</gene>
<proteinExistence type="predicted"/>
<protein>
    <submittedName>
        <fullName evidence="2">Uncharacterized protein</fullName>
    </submittedName>
</protein>
<reference evidence="2 3" key="1">
    <citation type="journal article" date="2013" name="Genome Announc.">
        <title>Genome Sequence of the Sulfate-Reducing Bacterium Desulfotomaculum hydrothermale Lam5(T).</title>
        <authorList>
            <person name="Amin O."/>
            <person name="Fardeau M.L."/>
            <person name="Valette O."/>
            <person name="Hirschler-Rea A."/>
            <person name="Barbe V."/>
            <person name="Medigue C."/>
            <person name="Vacherie B."/>
            <person name="Ollivier B."/>
            <person name="Bertin P.N."/>
            <person name="Dolla A."/>
        </authorList>
    </citation>
    <scope>NUCLEOTIDE SEQUENCE [LARGE SCALE GENOMIC DNA]</scope>
    <source>
        <strain evidence="3">Lam5 / DSM 18033</strain>
    </source>
</reference>
<dbReference type="RefSeq" id="WP_008412222.1">
    <property type="nucleotide sequence ID" value="NZ_CAOS01000011.1"/>
</dbReference>
<dbReference type="Proteomes" id="UP000009315">
    <property type="component" value="Unassembled WGS sequence"/>
</dbReference>
<evidence type="ECO:0000256" key="1">
    <source>
        <dbReference type="SAM" id="MobiDB-lite"/>
    </source>
</evidence>
<keyword evidence="3" id="KW-1185">Reference proteome</keyword>
<dbReference type="STRING" id="1121428.DESHY_40232"/>
<dbReference type="AlphaFoldDB" id="K8DZU7"/>
<sequence length="129" mass="14579">MSKCPHAKSNYGCSALLDHGFAQNTLVIPENWWKQYCSAKNYSQCPNLKAALSMKQDRARRPAGGTLNSSGANSQGGQFVSKWRKNQKKNNPVHAHGGKVPHFCEKPWRAAEIRFRVTVSKFYTRPWIS</sequence>
<comment type="caution">
    <text evidence="2">The sequence shown here is derived from an EMBL/GenBank/DDBJ whole genome shotgun (WGS) entry which is preliminary data.</text>
</comment>